<keyword evidence="3" id="KW-1185">Reference proteome</keyword>
<accession>A0A8T2PLV2</accession>
<gene>
    <name evidence="2" type="ORF">JZ751_024932</name>
</gene>
<feature type="compositionally biased region" description="Basic and acidic residues" evidence="1">
    <location>
        <begin position="242"/>
        <end position="256"/>
    </location>
</feature>
<proteinExistence type="predicted"/>
<dbReference type="AlphaFoldDB" id="A0A8T2PLV2"/>
<comment type="caution">
    <text evidence="2">The sequence shown here is derived from an EMBL/GenBank/DDBJ whole genome shotgun (WGS) entry which is preliminary data.</text>
</comment>
<sequence length="268" mass="29288">MGACCFEKKDKKLGKANYWKQPINVTSDQRYSPADRFPLQPLPAKRQNCRRQPVGNLSTLFSGVVRVKGGSVSQGEMHSAIQHAKARPPGTLKRAPHSSIIQGDSSTLGKPPGNSTGGSCDAVAMAFRCSYNWWYTDLGTLPVERCGDVIENAELSVLLGLAEQRGKTGLRRTELPRKPPLSQLSAAEQHLSLFPLLCRTVSHYSPLVFRSCSQPAFQALKRGGGLPRTLLCRPPPSLRPAAEMERERQPSADKESTLLSVLGSLLTR</sequence>
<dbReference type="Proteomes" id="UP000824540">
    <property type="component" value="Unassembled WGS sequence"/>
</dbReference>
<organism evidence="2 3">
    <name type="scientific">Albula glossodonta</name>
    <name type="common">roundjaw bonefish</name>
    <dbReference type="NCBI Taxonomy" id="121402"/>
    <lineage>
        <taxon>Eukaryota</taxon>
        <taxon>Metazoa</taxon>
        <taxon>Chordata</taxon>
        <taxon>Craniata</taxon>
        <taxon>Vertebrata</taxon>
        <taxon>Euteleostomi</taxon>
        <taxon>Actinopterygii</taxon>
        <taxon>Neopterygii</taxon>
        <taxon>Teleostei</taxon>
        <taxon>Albuliformes</taxon>
        <taxon>Albulidae</taxon>
        <taxon>Albula</taxon>
    </lineage>
</organism>
<evidence type="ECO:0000256" key="1">
    <source>
        <dbReference type="SAM" id="MobiDB-lite"/>
    </source>
</evidence>
<feature type="compositionally biased region" description="Low complexity" evidence="1">
    <location>
        <begin position="257"/>
        <end position="268"/>
    </location>
</feature>
<name>A0A8T2PLV2_9TELE</name>
<dbReference type="EMBL" id="JAFBMS010000007">
    <property type="protein sequence ID" value="KAG9351042.1"/>
    <property type="molecule type" value="Genomic_DNA"/>
</dbReference>
<reference evidence="2" key="1">
    <citation type="thesis" date="2021" institute="BYU ScholarsArchive" country="Provo, UT, USA">
        <title>Applications of and Algorithms for Genome Assembly and Genomic Analyses with an Emphasis on Marine Teleosts.</title>
        <authorList>
            <person name="Pickett B.D."/>
        </authorList>
    </citation>
    <scope>NUCLEOTIDE SEQUENCE</scope>
    <source>
        <strain evidence="2">HI-2016</strain>
    </source>
</reference>
<evidence type="ECO:0000313" key="2">
    <source>
        <dbReference type="EMBL" id="KAG9351042.1"/>
    </source>
</evidence>
<protein>
    <submittedName>
        <fullName evidence="2">Uncharacterized protein</fullName>
    </submittedName>
</protein>
<evidence type="ECO:0000313" key="3">
    <source>
        <dbReference type="Proteomes" id="UP000824540"/>
    </source>
</evidence>
<feature type="region of interest" description="Disordered" evidence="1">
    <location>
        <begin position="233"/>
        <end position="268"/>
    </location>
</feature>